<dbReference type="SMART" id="SM00530">
    <property type="entry name" value="HTH_XRE"/>
    <property type="match status" value="1"/>
</dbReference>
<dbReference type="SUPFAM" id="SSF50475">
    <property type="entry name" value="FMN-binding split barrel"/>
    <property type="match status" value="1"/>
</dbReference>
<dbReference type="Pfam" id="PF13560">
    <property type="entry name" value="HTH_31"/>
    <property type="match status" value="1"/>
</dbReference>
<dbReference type="Proteomes" id="UP000190037">
    <property type="component" value="Unassembled WGS sequence"/>
</dbReference>
<dbReference type="PROSITE" id="PS50943">
    <property type="entry name" value="HTH_CROC1"/>
    <property type="match status" value="1"/>
</dbReference>
<organism evidence="3 4">
    <name type="scientific">Embleya scabrispora</name>
    <dbReference type="NCBI Taxonomy" id="159449"/>
    <lineage>
        <taxon>Bacteria</taxon>
        <taxon>Bacillati</taxon>
        <taxon>Actinomycetota</taxon>
        <taxon>Actinomycetes</taxon>
        <taxon>Kitasatosporales</taxon>
        <taxon>Streptomycetaceae</taxon>
        <taxon>Embleya</taxon>
    </lineage>
</organism>
<dbReference type="InterPro" id="IPR010982">
    <property type="entry name" value="Lambda_DNA-bd_dom_sf"/>
</dbReference>
<comment type="caution">
    <text evidence="3">The sequence shown here is derived from an EMBL/GenBank/DDBJ whole genome shotgun (WGS) entry which is preliminary data.</text>
</comment>
<dbReference type="Gene3D" id="2.30.110.10">
    <property type="entry name" value="Electron Transport, Fmn-binding Protein, Chain A"/>
    <property type="match status" value="1"/>
</dbReference>
<dbReference type="GO" id="GO:0003677">
    <property type="term" value="F:DNA binding"/>
    <property type="evidence" value="ECO:0007669"/>
    <property type="project" value="InterPro"/>
</dbReference>
<dbReference type="CDD" id="cd00093">
    <property type="entry name" value="HTH_XRE"/>
    <property type="match status" value="1"/>
</dbReference>
<keyword evidence="4" id="KW-1185">Reference proteome</keyword>
<dbReference type="STRING" id="159449.B4N89_31905"/>
<dbReference type="InterPro" id="IPR001387">
    <property type="entry name" value="Cro/C1-type_HTH"/>
</dbReference>
<dbReference type="Pfam" id="PF12900">
    <property type="entry name" value="Pyridox_ox_2"/>
    <property type="match status" value="1"/>
</dbReference>
<gene>
    <name evidence="3" type="ORF">B4N89_31905</name>
</gene>
<evidence type="ECO:0000313" key="3">
    <source>
        <dbReference type="EMBL" id="OPC78759.1"/>
    </source>
</evidence>
<evidence type="ECO:0000313" key="4">
    <source>
        <dbReference type="Proteomes" id="UP000190037"/>
    </source>
</evidence>
<protein>
    <recommendedName>
        <fullName evidence="2">HTH cro/C1-type domain-containing protein</fullName>
    </recommendedName>
</protein>
<reference evidence="3 4" key="1">
    <citation type="submission" date="2017-03" db="EMBL/GenBank/DDBJ databases">
        <title>Draft genome sequence of Streptomyces scabrisporus NF3, endophyte isolated from Amphipterygium adstringens.</title>
        <authorList>
            <person name="Vazquez M."/>
            <person name="Ceapa C.D."/>
            <person name="Rodriguez Luna D."/>
            <person name="Sanchez Esquivel S."/>
        </authorList>
    </citation>
    <scope>NUCLEOTIDE SEQUENCE [LARGE SCALE GENOMIC DNA]</scope>
    <source>
        <strain evidence="3 4">NF3</strain>
    </source>
</reference>
<sequence>MTEETAGTVRPSTDALPERVGARRRELGLSVTDIARRTGLPGGWVHSVESGSTAPSAPALSRLADALETTVDDLLAPSSAAFTHRLAPAPPGREPAPEREVVVMTEEECLARIALQLVGRVAALDAPDPFVLPVNYVLLGRDVVFCTAADSSLARVAGPVLFEVDDIVGAARIGWSVLIRGTAEPDDDPADAPGADEGPWPAGRRDVCIRIRAERMTGRRVRPPAGEA</sequence>
<dbReference type="OrthoDB" id="7062584at2"/>
<feature type="compositionally biased region" description="Low complexity" evidence="1">
    <location>
        <begin position="191"/>
        <end position="202"/>
    </location>
</feature>
<dbReference type="InterPro" id="IPR012349">
    <property type="entry name" value="Split_barrel_FMN-bd"/>
</dbReference>
<feature type="domain" description="HTH cro/C1-type" evidence="2">
    <location>
        <begin position="22"/>
        <end position="74"/>
    </location>
</feature>
<feature type="region of interest" description="Disordered" evidence="1">
    <location>
        <begin position="182"/>
        <end position="203"/>
    </location>
</feature>
<dbReference type="Gene3D" id="1.10.260.40">
    <property type="entry name" value="lambda repressor-like DNA-binding domains"/>
    <property type="match status" value="1"/>
</dbReference>
<name>A0A1T3NPM2_9ACTN</name>
<dbReference type="InterPro" id="IPR024747">
    <property type="entry name" value="Pyridox_Oxase-rel"/>
</dbReference>
<dbReference type="SUPFAM" id="SSF47413">
    <property type="entry name" value="lambda repressor-like DNA-binding domains"/>
    <property type="match status" value="1"/>
</dbReference>
<evidence type="ECO:0000259" key="2">
    <source>
        <dbReference type="PROSITE" id="PS50943"/>
    </source>
</evidence>
<accession>A0A1T3NPM2</accession>
<evidence type="ECO:0000256" key="1">
    <source>
        <dbReference type="SAM" id="MobiDB-lite"/>
    </source>
</evidence>
<proteinExistence type="predicted"/>
<dbReference type="EMBL" id="MWQN01000002">
    <property type="protein sequence ID" value="OPC78759.1"/>
    <property type="molecule type" value="Genomic_DNA"/>
</dbReference>
<dbReference type="RefSeq" id="WP_078979958.1">
    <property type="nucleotide sequence ID" value="NZ_MWQN01000002.1"/>
</dbReference>
<dbReference type="AlphaFoldDB" id="A0A1T3NPM2"/>